<sequence length="99" mass="10538">MASRPFILRRQANEPPSPPGSRTDETPWDVTDARVGQASHNLPTAGARRSSFPAATGRPPGCPGLVAPHPDGHPSRPTGWPLASDPPFHTHFPVCSDDD</sequence>
<proteinExistence type="predicted"/>
<dbReference type="Proteomes" id="UP001232148">
    <property type="component" value="Unassembled WGS sequence"/>
</dbReference>
<protein>
    <submittedName>
        <fullName evidence="2">Uncharacterized protein</fullName>
    </submittedName>
</protein>
<evidence type="ECO:0000256" key="1">
    <source>
        <dbReference type="SAM" id="MobiDB-lite"/>
    </source>
</evidence>
<keyword evidence="3" id="KW-1185">Reference proteome</keyword>
<dbReference type="AlphaFoldDB" id="A0AAD9H2S7"/>
<comment type="caution">
    <text evidence="2">The sequence shown here is derived from an EMBL/GenBank/DDBJ whole genome shotgun (WGS) entry which is preliminary data.</text>
</comment>
<organism evidence="2 3">
    <name type="scientific">Colletotrichum zoysiae</name>
    <dbReference type="NCBI Taxonomy" id="1216348"/>
    <lineage>
        <taxon>Eukaryota</taxon>
        <taxon>Fungi</taxon>
        <taxon>Dikarya</taxon>
        <taxon>Ascomycota</taxon>
        <taxon>Pezizomycotina</taxon>
        <taxon>Sordariomycetes</taxon>
        <taxon>Hypocreomycetidae</taxon>
        <taxon>Glomerellales</taxon>
        <taxon>Glomerellaceae</taxon>
        <taxon>Colletotrichum</taxon>
        <taxon>Colletotrichum graminicola species complex</taxon>
    </lineage>
</organism>
<feature type="region of interest" description="Disordered" evidence="1">
    <location>
        <begin position="1"/>
        <end position="99"/>
    </location>
</feature>
<name>A0AAD9H2S7_9PEZI</name>
<accession>A0AAD9H2S7</accession>
<dbReference type="EMBL" id="MU843183">
    <property type="protein sequence ID" value="KAK2020721.1"/>
    <property type="molecule type" value="Genomic_DNA"/>
</dbReference>
<evidence type="ECO:0000313" key="3">
    <source>
        <dbReference type="Proteomes" id="UP001232148"/>
    </source>
</evidence>
<evidence type="ECO:0000313" key="2">
    <source>
        <dbReference type="EMBL" id="KAK2020721.1"/>
    </source>
</evidence>
<reference evidence="2" key="1">
    <citation type="submission" date="2021-06" db="EMBL/GenBank/DDBJ databases">
        <title>Comparative genomics, transcriptomics and evolutionary studies reveal genomic signatures of adaptation to plant cell wall in hemibiotrophic fungi.</title>
        <authorList>
            <consortium name="DOE Joint Genome Institute"/>
            <person name="Baroncelli R."/>
            <person name="Diaz J.F."/>
            <person name="Benocci T."/>
            <person name="Peng M."/>
            <person name="Battaglia E."/>
            <person name="Haridas S."/>
            <person name="Andreopoulos W."/>
            <person name="Labutti K."/>
            <person name="Pangilinan J."/>
            <person name="Floch G.L."/>
            <person name="Makela M.R."/>
            <person name="Henrissat B."/>
            <person name="Grigoriev I.V."/>
            <person name="Crouch J.A."/>
            <person name="De Vries R.P."/>
            <person name="Sukno S.A."/>
            <person name="Thon M.R."/>
        </authorList>
    </citation>
    <scope>NUCLEOTIDE SEQUENCE</scope>
    <source>
        <strain evidence="2">MAFF235873</strain>
    </source>
</reference>
<gene>
    <name evidence="2" type="ORF">LX32DRAFT_699866</name>
</gene>